<dbReference type="SUPFAM" id="SSF109998">
    <property type="entry name" value="Triger factor/SurA peptide-binding domain-like"/>
    <property type="match status" value="1"/>
</dbReference>
<feature type="domain" description="PpiC" evidence="10">
    <location>
        <begin position="166"/>
        <end position="258"/>
    </location>
</feature>
<keyword evidence="5 8" id="KW-0697">Rotamase</keyword>
<evidence type="ECO:0000256" key="9">
    <source>
        <dbReference type="SAM" id="SignalP"/>
    </source>
</evidence>
<feature type="chain" id="PRO_5037792787" description="Parvulin-like PPIase" evidence="9">
    <location>
        <begin position="29"/>
        <end position="321"/>
    </location>
</feature>
<evidence type="ECO:0000256" key="8">
    <source>
        <dbReference type="PROSITE-ProRule" id="PRU00278"/>
    </source>
</evidence>
<dbReference type="SUPFAM" id="SSF54534">
    <property type="entry name" value="FKBP-like"/>
    <property type="match status" value="1"/>
</dbReference>
<dbReference type="PROSITE" id="PS01096">
    <property type="entry name" value="PPIC_PPIASE_1"/>
    <property type="match status" value="1"/>
</dbReference>
<dbReference type="InterPro" id="IPR000297">
    <property type="entry name" value="PPIase_PpiC"/>
</dbReference>
<dbReference type="InterPro" id="IPR050245">
    <property type="entry name" value="PrsA_foldase"/>
</dbReference>
<dbReference type="GO" id="GO:0003755">
    <property type="term" value="F:peptidyl-prolyl cis-trans isomerase activity"/>
    <property type="evidence" value="ECO:0007669"/>
    <property type="project" value="UniProtKB-KW"/>
</dbReference>
<evidence type="ECO:0000256" key="5">
    <source>
        <dbReference type="ARBA" id="ARBA00023110"/>
    </source>
</evidence>
<evidence type="ECO:0000313" key="11">
    <source>
        <dbReference type="EMBL" id="NHO53575.1"/>
    </source>
</evidence>
<dbReference type="PROSITE" id="PS50198">
    <property type="entry name" value="PPIC_PPIASE_2"/>
    <property type="match status" value="1"/>
</dbReference>
<dbReference type="Gene3D" id="1.10.8.1040">
    <property type="match status" value="1"/>
</dbReference>
<keyword evidence="8 11" id="KW-0413">Isomerase</keyword>
<evidence type="ECO:0000256" key="1">
    <source>
        <dbReference type="ARBA" id="ARBA00000971"/>
    </source>
</evidence>
<name>A0A967ED32_9PROT</name>
<evidence type="ECO:0000256" key="4">
    <source>
        <dbReference type="ARBA" id="ARBA00018370"/>
    </source>
</evidence>
<feature type="signal peptide" evidence="9">
    <location>
        <begin position="1"/>
        <end position="28"/>
    </location>
</feature>
<dbReference type="InterPro" id="IPR027304">
    <property type="entry name" value="Trigger_fact/SurA_dom_sf"/>
</dbReference>
<gene>
    <name evidence="11" type="ORF">GOB87_06290</name>
</gene>
<evidence type="ECO:0000256" key="3">
    <source>
        <dbReference type="ARBA" id="ARBA00013194"/>
    </source>
</evidence>
<dbReference type="EMBL" id="WOTH01000009">
    <property type="protein sequence ID" value="NHO53575.1"/>
    <property type="molecule type" value="Genomic_DNA"/>
</dbReference>
<protein>
    <recommendedName>
        <fullName evidence="4">Parvulin-like PPIase</fullName>
        <ecNumber evidence="3">5.2.1.8</ecNumber>
    </recommendedName>
    <alternativeName>
        <fullName evidence="6">Peptidyl-prolyl cis-trans isomerase plp</fullName>
    </alternativeName>
    <alternativeName>
        <fullName evidence="7">Rotamase plp</fullName>
    </alternativeName>
</protein>
<keyword evidence="12" id="KW-1185">Reference proteome</keyword>
<keyword evidence="9" id="KW-0732">Signal</keyword>
<dbReference type="Proteomes" id="UP000597459">
    <property type="component" value="Unassembled WGS sequence"/>
</dbReference>
<dbReference type="InterPro" id="IPR023058">
    <property type="entry name" value="PPIase_PpiC_CS"/>
</dbReference>
<reference evidence="11" key="1">
    <citation type="submission" date="2019-11" db="EMBL/GenBank/DDBJ databases">
        <title>Description of new Acetobacter species.</title>
        <authorList>
            <person name="Cleenwerck I."/>
            <person name="Sombolestani A.S."/>
        </authorList>
    </citation>
    <scope>NUCLEOTIDE SEQUENCE</scope>
    <source>
        <strain evidence="11">LMG 1626</strain>
    </source>
</reference>
<dbReference type="EC" id="5.2.1.8" evidence="3"/>
<dbReference type="InterPro" id="IPR046357">
    <property type="entry name" value="PPIase_dom_sf"/>
</dbReference>
<dbReference type="AlphaFoldDB" id="A0A967ED32"/>
<organism evidence="11 12">
    <name type="scientific">Acetobacter estunensis</name>
    <dbReference type="NCBI Taxonomy" id="104097"/>
    <lineage>
        <taxon>Bacteria</taxon>
        <taxon>Pseudomonadati</taxon>
        <taxon>Pseudomonadota</taxon>
        <taxon>Alphaproteobacteria</taxon>
        <taxon>Acetobacterales</taxon>
        <taxon>Acetobacteraceae</taxon>
        <taxon>Acetobacter</taxon>
    </lineage>
</organism>
<evidence type="ECO:0000256" key="6">
    <source>
        <dbReference type="ARBA" id="ARBA00030642"/>
    </source>
</evidence>
<evidence type="ECO:0000256" key="7">
    <source>
        <dbReference type="ARBA" id="ARBA00031484"/>
    </source>
</evidence>
<evidence type="ECO:0000259" key="10">
    <source>
        <dbReference type="PROSITE" id="PS50198"/>
    </source>
</evidence>
<dbReference type="PANTHER" id="PTHR47245:SF2">
    <property type="entry name" value="PEPTIDYL-PROLYL CIS-TRANS ISOMERASE HP_0175-RELATED"/>
    <property type="match status" value="1"/>
</dbReference>
<comment type="similarity">
    <text evidence="2">Belongs to the PpiC/parvulin rotamase family.</text>
</comment>
<dbReference type="Gene3D" id="3.10.50.40">
    <property type="match status" value="1"/>
</dbReference>
<proteinExistence type="inferred from homology"/>
<evidence type="ECO:0000256" key="2">
    <source>
        <dbReference type="ARBA" id="ARBA00007656"/>
    </source>
</evidence>
<evidence type="ECO:0000313" key="12">
    <source>
        <dbReference type="Proteomes" id="UP000597459"/>
    </source>
</evidence>
<sequence length="321" mass="33918">MRFSSSGSVLAAAALLASTLLTSTGALAADAPKTTPAVGATAAAQGGPDGGAPQTDPNALVATVNGEKITLGDIRKAATNMPPQLRQLPPNVIFPMLVNQAVDQKAIQIAARKDNLQNDPETKAAMETAANTALQNSWLSKQVMPQLTDAAVHDYYVKNYANKPAEKEVHARHILVKTEAEANDIIKQLKGGADFGTLAAKLSTDKGSAQNNGGDLGWFKKGDMVPAFSDAAFAMKPGTYSQTPVKSQFGYHVIQVLEDRTVPVPKEDEVKDKIRQKLVQEDVRTAVEKATSGVKIVRYGPDGKVVPDNAQPAIAGTPKKN</sequence>
<comment type="catalytic activity">
    <reaction evidence="1">
        <text>[protein]-peptidylproline (omega=180) = [protein]-peptidylproline (omega=0)</text>
        <dbReference type="Rhea" id="RHEA:16237"/>
        <dbReference type="Rhea" id="RHEA-COMP:10747"/>
        <dbReference type="Rhea" id="RHEA-COMP:10748"/>
        <dbReference type="ChEBI" id="CHEBI:83833"/>
        <dbReference type="ChEBI" id="CHEBI:83834"/>
        <dbReference type="EC" id="5.2.1.8"/>
    </reaction>
</comment>
<accession>A0A967ED32</accession>
<dbReference type="PANTHER" id="PTHR47245">
    <property type="entry name" value="PEPTIDYLPROLYL ISOMERASE"/>
    <property type="match status" value="1"/>
</dbReference>
<dbReference type="Pfam" id="PF13616">
    <property type="entry name" value="Rotamase_3"/>
    <property type="match status" value="1"/>
</dbReference>
<dbReference type="RefSeq" id="WP_166314022.1">
    <property type="nucleotide sequence ID" value="NZ_WOTH01000009.1"/>
</dbReference>
<comment type="caution">
    <text evidence="11">The sequence shown here is derived from an EMBL/GenBank/DDBJ whole genome shotgun (WGS) entry which is preliminary data.</text>
</comment>